<feature type="domain" description="Helicase C-terminal" evidence="10">
    <location>
        <begin position="281"/>
        <end position="428"/>
    </location>
</feature>
<dbReference type="InterPro" id="IPR055368">
    <property type="entry name" value="WH3_Lhr"/>
</dbReference>
<dbReference type="Proteomes" id="UP000515679">
    <property type="component" value="Chromosome"/>
</dbReference>
<dbReference type="PANTHER" id="PTHR47962">
    <property type="entry name" value="ATP-DEPENDENT HELICASE LHR-RELATED-RELATED"/>
    <property type="match status" value="1"/>
</dbReference>
<dbReference type="Pfam" id="PF00270">
    <property type="entry name" value="DEAD"/>
    <property type="match status" value="1"/>
</dbReference>
<dbReference type="EMBL" id="CP041969">
    <property type="protein sequence ID" value="QMV39961.1"/>
    <property type="molecule type" value="Genomic_DNA"/>
</dbReference>
<dbReference type="GO" id="GO:0016887">
    <property type="term" value="F:ATP hydrolysis activity"/>
    <property type="evidence" value="ECO:0007669"/>
    <property type="project" value="TreeGrafter"/>
</dbReference>
<dbReference type="Pfam" id="PF08494">
    <property type="entry name" value="DEAD_assoc"/>
    <property type="match status" value="1"/>
</dbReference>
<keyword evidence="2" id="KW-0227">DNA damage</keyword>
<dbReference type="InterPro" id="IPR027417">
    <property type="entry name" value="P-loop_NTPase"/>
</dbReference>
<organism evidence="11 12">
    <name type="scientific">Cohnella cholangitidis</name>
    <dbReference type="NCBI Taxonomy" id="2598458"/>
    <lineage>
        <taxon>Bacteria</taxon>
        <taxon>Bacillati</taxon>
        <taxon>Bacillota</taxon>
        <taxon>Bacilli</taxon>
        <taxon>Bacillales</taxon>
        <taxon>Paenibacillaceae</taxon>
        <taxon>Cohnella</taxon>
    </lineage>
</organism>
<keyword evidence="4 11" id="KW-0347">Helicase</keyword>
<dbReference type="InterPro" id="IPR013701">
    <property type="entry name" value="Lhr-like_DEAD/DEAH_assoc"/>
</dbReference>
<dbReference type="InterPro" id="IPR014001">
    <property type="entry name" value="Helicase_ATP-bd"/>
</dbReference>
<evidence type="ECO:0000259" key="10">
    <source>
        <dbReference type="PROSITE" id="PS51194"/>
    </source>
</evidence>
<evidence type="ECO:0000259" key="9">
    <source>
        <dbReference type="PROSITE" id="PS51192"/>
    </source>
</evidence>
<dbReference type="Pfam" id="PF23235">
    <property type="entry name" value="WHD_3rd_Lhr"/>
    <property type="match status" value="1"/>
</dbReference>
<evidence type="ECO:0000256" key="4">
    <source>
        <dbReference type="ARBA" id="ARBA00022806"/>
    </source>
</evidence>
<evidence type="ECO:0000313" key="11">
    <source>
        <dbReference type="EMBL" id="QMV39961.1"/>
    </source>
</evidence>
<keyword evidence="8" id="KW-0413">Isomerase</keyword>
<sequence length="1487" mass="166924">MDSKAKLPFHPVITGWFTQSFGDPTNVQAEAWESIGAGHHTLIAAPTGSGKTLAALLPCLDKLVRTRSRSGSAGVRIVYVTPLKALNNDIHHHALRFVEQLDATAAELGLEWPGIRCGIRTGDTSQSKRASMLRNPPDLLITTPESLFLLLTSRKGRAMLESVEQVIIDEIHDLASDKRGSHLSLTLERLSHHCGNTPQRIGVSATQKPLDRVARFLAGWEYASNRAEAEDADRERTEMTPRPVTIIESAMSKNMTVRISMPDQSKPAATREAVWLPLLDRIVQAMEGCRSVLLFVNSRRLCERLCLRLNDHVGYEMARSHHGSISRERRLEVERLLKEGSLRCIVATSSLELGIDVGYIDLVIQLDSPLEAARGIQRIGRAGHAVGEASRGLLLARQKANLPELAVLCRQISRREIEDIRIPEGPMDVLSQHIVSMVAMDDWEIGEMHRLIVHSDSYHLYRRDRLESMLQVLSGYYPFAKPLLEWNRANNVLTKRSNTAMAAITGVGTIPQSGNYPVHHSDSRAHLGELDEEFVQESRVGDVFQLGASSWMIREIRNDRVYVSEAGNRFSEIPFWRNEAGSRSYELGSKVGAFLRELSRLLDLENDNAVASANEAEINDRAYDWLDVNYGMDRTSADELISLVRSQHRACALPTDKQIVIEHYRDVMNQTHVIIHNQCGRTVNRAWLLAVERQFEQLLPYRLYGNAKDNGIEFVLPEWDSSWLQILNQVTPANLERLLVEAITGSPLLGIAFRRIAENSLLLSRSFTRTPLWQKRLRSEELLRGALPYAEHFPYLREAMSECLHDYLAYDHLKGFLERLVSGRMAVVVQETQFPSPFAAQFIAEYVNMQVYEGDGLDESTRLQLLNVSKELAGQLFDSADLGNAISREVLEDVGHKLNEAEPPANEHELAVLLKKRGDMTAKEISKLAGERSLIWLQTLHEAGKIVSVDLTGDGEFRWISSDERDAYAVFPETQNSVNFVLGRYADRVISFTETELCERYPSLTLHQARNAVEQLLSNGMIERAPHAADEKERIWSSSKVASRMVRLSIRHARERSEPVEAARWCNQIAFMQHALHGTQQQGSEGLLAVIDRLQGLFLPLSHWETIIFPSRLSPYRKEHLDMLCASGEVLWLGRKEEGDQEGKIAFFLTGSKALFAPFLDNPSERTSKHPHLLKLLEEGGASFLTRLSREIDKPPSELLSDLLDLAWEGRASNDQFSPLRLQTNKKQANWAKTGSGLGRWYATSSLRDAIDAPTSTGVPIPASNVPMASEKESPALNWVHHLLQVYGLINKDLVAKSAPYSWDALYPVLKRLEEWGVLTRGAYVRGMSSVQFTTRELSESIRQPLPVLANSRSTVLSSADPANPFGLLIDWPEGVGGVSYARKPGNFLVLHGAHWRLWIENNGKRVFSLSQQDISANTPSESEDESVVSQAEILKSAFQDIIRQRKLVKIKVDSWNGEPIAETAIGRQLLKIGAEKDLRSLVLWSN</sequence>
<evidence type="ECO:0000256" key="5">
    <source>
        <dbReference type="ARBA" id="ARBA00022840"/>
    </source>
</evidence>
<name>A0A7G5BSM7_9BACL</name>
<dbReference type="PROSITE" id="PS51192">
    <property type="entry name" value="HELICASE_ATP_BIND_1"/>
    <property type="match status" value="1"/>
</dbReference>
<dbReference type="RefSeq" id="WP_182301292.1">
    <property type="nucleotide sequence ID" value="NZ_CP041969.1"/>
</dbReference>
<keyword evidence="6" id="KW-0238">DNA-binding</keyword>
<dbReference type="GO" id="GO:0003677">
    <property type="term" value="F:DNA binding"/>
    <property type="evidence" value="ECO:0007669"/>
    <property type="project" value="UniProtKB-KW"/>
</dbReference>
<dbReference type="Pfam" id="PF19306">
    <property type="entry name" value="WHD_Lhr"/>
    <property type="match status" value="1"/>
</dbReference>
<dbReference type="InterPro" id="IPR001650">
    <property type="entry name" value="Helicase_C-like"/>
</dbReference>
<dbReference type="KEGG" id="cchl:FPL14_01140"/>
<dbReference type="GO" id="GO:0004386">
    <property type="term" value="F:helicase activity"/>
    <property type="evidence" value="ECO:0007669"/>
    <property type="project" value="UniProtKB-KW"/>
</dbReference>
<dbReference type="InterPro" id="IPR052511">
    <property type="entry name" value="ATP-dep_Helicase"/>
</dbReference>
<dbReference type="SMART" id="SM00490">
    <property type="entry name" value="HELICc"/>
    <property type="match status" value="1"/>
</dbReference>
<dbReference type="GO" id="GO:0006281">
    <property type="term" value="P:DNA repair"/>
    <property type="evidence" value="ECO:0007669"/>
    <property type="project" value="UniProtKB-KW"/>
</dbReference>
<gene>
    <name evidence="11" type="ORF">FPL14_01140</name>
</gene>
<evidence type="ECO:0000256" key="7">
    <source>
        <dbReference type="ARBA" id="ARBA00023204"/>
    </source>
</evidence>
<evidence type="ECO:0000256" key="3">
    <source>
        <dbReference type="ARBA" id="ARBA00022801"/>
    </source>
</evidence>
<keyword evidence="5" id="KW-0067">ATP-binding</keyword>
<keyword evidence="12" id="KW-1185">Reference proteome</keyword>
<dbReference type="CDD" id="cd17922">
    <property type="entry name" value="DEXHc_LHR-like"/>
    <property type="match status" value="1"/>
</dbReference>
<accession>A0A7G5BSM7</accession>
<dbReference type="PANTHER" id="PTHR47962:SF5">
    <property type="entry name" value="ATP-DEPENDENT HELICASE LHR-RELATED"/>
    <property type="match status" value="1"/>
</dbReference>
<evidence type="ECO:0000256" key="6">
    <source>
        <dbReference type="ARBA" id="ARBA00023125"/>
    </source>
</evidence>
<dbReference type="Gene3D" id="3.40.50.300">
    <property type="entry name" value="P-loop containing nucleotide triphosphate hydrolases"/>
    <property type="match status" value="2"/>
</dbReference>
<dbReference type="Pfam" id="PF00271">
    <property type="entry name" value="Helicase_C"/>
    <property type="match status" value="1"/>
</dbReference>
<evidence type="ECO:0000256" key="1">
    <source>
        <dbReference type="ARBA" id="ARBA00022741"/>
    </source>
</evidence>
<evidence type="ECO:0000256" key="2">
    <source>
        <dbReference type="ARBA" id="ARBA00022763"/>
    </source>
</evidence>
<protein>
    <submittedName>
        <fullName evidence="11">DEAD/DEAH box helicase</fullName>
    </submittedName>
</protein>
<evidence type="ECO:0000313" key="12">
    <source>
        <dbReference type="Proteomes" id="UP000515679"/>
    </source>
</evidence>
<proteinExistence type="predicted"/>
<keyword evidence="3" id="KW-0378">Hydrolase</keyword>
<dbReference type="PROSITE" id="PS51194">
    <property type="entry name" value="HELICASE_CTER"/>
    <property type="match status" value="1"/>
</dbReference>
<dbReference type="Pfam" id="PF23234">
    <property type="entry name" value="WHD_4th_Lhr"/>
    <property type="match status" value="1"/>
</dbReference>
<keyword evidence="7" id="KW-0234">DNA repair</keyword>
<evidence type="ECO:0000256" key="8">
    <source>
        <dbReference type="ARBA" id="ARBA00023235"/>
    </source>
</evidence>
<dbReference type="InterPro" id="IPR011545">
    <property type="entry name" value="DEAD/DEAH_box_helicase_dom"/>
</dbReference>
<dbReference type="InterPro" id="IPR055367">
    <property type="entry name" value="WH4_Lhr"/>
</dbReference>
<dbReference type="GO" id="GO:0005524">
    <property type="term" value="F:ATP binding"/>
    <property type="evidence" value="ECO:0007669"/>
    <property type="project" value="UniProtKB-KW"/>
</dbReference>
<keyword evidence="1" id="KW-0547">Nucleotide-binding</keyword>
<reference evidence="11 12" key="1">
    <citation type="submission" date="2019-07" db="EMBL/GenBank/DDBJ databases">
        <authorList>
            <person name="Kim J.K."/>
            <person name="Cheong H.-M."/>
            <person name="Choi Y."/>
            <person name="Hwang K.J."/>
            <person name="Lee S."/>
            <person name="Choi C."/>
        </authorList>
    </citation>
    <scope>NUCLEOTIDE SEQUENCE [LARGE SCALE GENOMIC DNA]</scope>
    <source>
        <strain evidence="11 12">KS 22</strain>
    </source>
</reference>
<dbReference type="SMART" id="SM00487">
    <property type="entry name" value="DEXDc"/>
    <property type="match status" value="1"/>
</dbReference>
<feature type="domain" description="Helicase ATP-binding" evidence="9">
    <location>
        <begin position="32"/>
        <end position="225"/>
    </location>
</feature>
<dbReference type="SUPFAM" id="SSF52540">
    <property type="entry name" value="P-loop containing nucleoside triphosphate hydrolases"/>
    <property type="match status" value="1"/>
</dbReference>
<dbReference type="InterPro" id="IPR045628">
    <property type="entry name" value="Lhr_WH_dom"/>
</dbReference>